<reference evidence="2 3" key="1">
    <citation type="submission" date="2020-08" db="EMBL/GenBank/DDBJ databases">
        <title>Sequencing the genomes of 1000 actinobacteria strains.</title>
        <authorList>
            <person name="Klenk H.-P."/>
        </authorList>
    </citation>
    <scope>NUCLEOTIDE SEQUENCE [LARGE SCALE GENOMIC DNA]</scope>
    <source>
        <strain evidence="2 3">DSM 102030</strain>
    </source>
</reference>
<organism evidence="2 3">
    <name type="scientific">Lipingzhangella halophila</name>
    <dbReference type="NCBI Taxonomy" id="1783352"/>
    <lineage>
        <taxon>Bacteria</taxon>
        <taxon>Bacillati</taxon>
        <taxon>Actinomycetota</taxon>
        <taxon>Actinomycetes</taxon>
        <taxon>Streptosporangiales</taxon>
        <taxon>Nocardiopsidaceae</taxon>
        <taxon>Lipingzhangella</taxon>
    </lineage>
</organism>
<keyword evidence="1" id="KW-0812">Transmembrane</keyword>
<dbReference type="EMBL" id="JACHJT010000001">
    <property type="protein sequence ID" value="MBB4932415.1"/>
    <property type="molecule type" value="Genomic_DNA"/>
</dbReference>
<keyword evidence="1" id="KW-1133">Transmembrane helix</keyword>
<name>A0A7W7W460_9ACTN</name>
<evidence type="ECO:0000313" key="3">
    <source>
        <dbReference type="Proteomes" id="UP000523007"/>
    </source>
</evidence>
<gene>
    <name evidence="2" type="ORF">F4561_003235</name>
</gene>
<feature type="transmembrane region" description="Helical" evidence="1">
    <location>
        <begin position="109"/>
        <end position="129"/>
    </location>
</feature>
<sequence length="138" mass="14372">MPTTATASTAARPAAPYLWLLRAAVLAHAALLLFEFATAGQLVSGAFGALPLHSTGAIVLHVTAGIQFGAAVLLWWPGRGSALPGVLSAVAFALGFGQAYLGSHRILDLHVPVAMVLVALVTWVLVWSWSTSAHHNRS</sequence>
<keyword evidence="3" id="KW-1185">Reference proteome</keyword>
<comment type="caution">
    <text evidence="2">The sequence shown here is derived from an EMBL/GenBank/DDBJ whole genome shotgun (WGS) entry which is preliminary data.</text>
</comment>
<keyword evidence="1" id="KW-0472">Membrane</keyword>
<feature type="transmembrane region" description="Helical" evidence="1">
    <location>
        <begin position="20"/>
        <end position="43"/>
    </location>
</feature>
<dbReference type="RefSeq" id="WP_184579818.1">
    <property type="nucleotide sequence ID" value="NZ_JACHJT010000001.1"/>
</dbReference>
<dbReference type="AlphaFoldDB" id="A0A7W7W460"/>
<feature type="transmembrane region" description="Helical" evidence="1">
    <location>
        <begin position="55"/>
        <end position="76"/>
    </location>
</feature>
<proteinExistence type="predicted"/>
<accession>A0A7W7W460</accession>
<dbReference type="Proteomes" id="UP000523007">
    <property type="component" value="Unassembled WGS sequence"/>
</dbReference>
<protein>
    <recommendedName>
        <fullName evidence="4">DoxX-like protein</fullName>
    </recommendedName>
</protein>
<evidence type="ECO:0000256" key="1">
    <source>
        <dbReference type="SAM" id="Phobius"/>
    </source>
</evidence>
<evidence type="ECO:0000313" key="2">
    <source>
        <dbReference type="EMBL" id="MBB4932415.1"/>
    </source>
</evidence>
<feature type="transmembrane region" description="Helical" evidence="1">
    <location>
        <begin position="82"/>
        <end position="102"/>
    </location>
</feature>
<evidence type="ECO:0008006" key="4">
    <source>
        <dbReference type="Google" id="ProtNLM"/>
    </source>
</evidence>